<dbReference type="Proteomes" id="UP000321199">
    <property type="component" value="Chromosome"/>
</dbReference>
<evidence type="ECO:0000313" key="3">
    <source>
        <dbReference type="Proteomes" id="UP000321199"/>
    </source>
</evidence>
<organism evidence="2 3">
    <name type="scientific">Comamonas flocculans</name>
    <dbReference type="NCBI Taxonomy" id="2597701"/>
    <lineage>
        <taxon>Bacteria</taxon>
        <taxon>Pseudomonadati</taxon>
        <taxon>Pseudomonadota</taxon>
        <taxon>Betaproteobacteria</taxon>
        <taxon>Burkholderiales</taxon>
        <taxon>Comamonadaceae</taxon>
        <taxon>Comamonas</taxon>
    </lineage>
</organism>
<dbReference type="KEGG" id="cof:FOZ74_09500"/>
<sequence length="512" mass="53484">MKKNVLALSIAAMIGSLGFAGVASAGTVITNPAPGAALEVTPTGIGHILLVPYFSTQNGNVSLLNITNTDQTNGKAVKLRYRGAANSDDIYDITIYLSPGDMWSANVSQVDGVSTLVTNDNSCTLPADVNVRFGTARLTAEDSLADNKAGTLEGYIEILNMADVPPGSALYTSIKHVKQADGSYVAPCATMPSQKTDLADYPAAQARGYDYPTGGLMANWSIINLDKAGSFTGDATAIIPDGGANIVFSPQEEEATVTAAAAALLTADPLLAAPTATLTAKNYDFPDLSTPYIGVIAPIDQAHMLSHALATASITNEYMTSPDVGFATDWTFSMPSRRYNVALNYKTSPASVVYATGGAYFTAANVTRVGDQICVNSKFEDLEYFNTEEGKKTTKPGGYVVSPQRPGVKPGLNFCGETSVLTFNNPLAEDQATPVLGALIARQNLQMESTAGSTDVYTDGWMSIKTAGNPGVGGDLGLPVIGHSFAKALAFSASLGGIWKHRTSTTNIVAVP</sequence>
<feature type="signal peptide" evidence="1">
    <location>
        <begin position="1"/>
        <end position="25"/>
    </location>
</feature>
<keyword evidence="1" id="KW-0732">Signal</keyword>
<feature type="chain" id="PRO_5022984250" evidence="1">
    <location>
        <begin position="26"/>
        <end position="512"/>
    </location>
</feature>
<protein>
    <submittedName>
        <fullName evidence="2">Cell surface protein</fullName>
    </submittedName>
</protein>
<name>A0A5B8RWZ7_9BURK</name>
<dbReference type="AlphaFoldDB" id="A0A5B8RWZ7"/>
<evidence type="ECO:0000256" key="1">
    <source>
        <dbReference type="SAM" id="SignalP"/>
    </source>
</evidence>
<dbReference type="EMBL" id="CP042344">
    <property type="protein sequence ID" value="QEA13244.1"/>
    <property type="molecule type" value="Genomic_DNA"/>
</dbReference>
<evidence type="ECO:0000313" key="2">
    <source>
        <dbReference type="EMBL" id="QEA13244.1"/>
    </source>
</evidence>
<keyword evidence="3" id="KW-1185">Reference proteome</keyword>
<gene>
    <name evidence="2" type="ORF">FOZ74_09500</name>
</gene>
<reference evidence="2 3" key="1">
    <citation type="submission" date="2019-07" db="EMBL/GenBank/DDBJ databases">
        <title>Complete genome sequence of Comamonas sp. NLF 7-7 isolated from livestock.</title>
        <authorList>
            <person name="Kim D.H."/>
            <person name="Kim J.G."/>
        </authorList>
    </citation>
    <scope>NUCLEOTIDE SEQUENCE [LARGE SCALE GENOMIC DNA]</scope>
    <source>
        <strain evidence="2 3">NLF 7-7</strain>
    </source>
</reference>
<dbReference type="OrthoDB" id="5763254at2"/>
<dbReference type="RefSeq" id="WP_146912836.1">
    <property type="nucleotide sequence ID" value="NZ_CP042344.1"/>
</dbReference>
<proteinExistence type="predicted"/>
<accession>A0A5B8RWZ7</accession>